<feature type="transmembrane region" description="Helical" evidence="1">
    <location>
        <begin position="45"/>
        <end position="66"/>
    </location>
</feature>
<dbReference type="AlphaFoldDB" id="A0A8R1YUV6"/>
<evidence type="ECO:0000313" key="3">
    <source>
        <dbReference type="Proteomes" id="UP000005239"/>
    </source>
</evidence>
<sequence>MDLADDYPIIPIFLVFLNTFSSFPVILLIVLALKTQIHNNCRFLIIGWAIGFLGLFCCNIGVSMINFQQTNGYLTESMFEPVERNIACQIIVALSFFCSTFEVIIALERIVSSIEPHVYHVRGSSPAILAFITINVFLLSAYVGYFSHGLRYIKLGGVILSIVDFSTIVINLFAVRFCKGRFEKMFDKATLNARYQVKEAYEMAQAMRPVYFYSLIGMNSILNYIYSSNSHSSCVLMGIIYIVLFDPHFSSNSYGYIEAIYLSTITINAACMSVVLIKKHERFRKHANKIFGRFGGRDEQISSISYPRLNESELHFEQLDTYWK</sequence>
<organism evidence="2 3">
    <name type="scientific">Pristionchus pacificus</name>
    <name type="common">Parasitic nematode worm</name>
    <dbReference type="NCBI Taxonomy" id="54126"/>
    <lineage>
        <taxon>Eukaryota</taxon>
        <taxon>Metazoa</taxon>
        <taxon>Ecdysozoa</taxon>
        <taxon>Nematoda</taxon>
        <taxon>Chromadorea</taxon>
        <taxon>Rhabditida</taxon>
        <taxon>Rhabditina</taxon>
        <taxon>Diplogasteromorpha</taxon>
        <taxon>Diplogasteroidea</taxon>
        <taxon>Neodiplogasteridae</taxon>
        <taxon>Pristionchus</taxon>
    </lineage>
</organism>
<dbReference type="Proteomes" id="UP000005239">
    <property type="component" value="Unassembled WGS sequence"/>
</dbReference>
<feature type="transmembrane region" description="Helical" evidence="1">
    <location>
        <begin position="221"/>
        <end position="244"/>
    </location>
</feature>
<keyword evidence="1" id="KW-1133">Transmembrane helix</keyword>
<protein>
    <recommendedName>
        <fullName evidence="4">G protein-coupled receptor</fullName>
    </recommendedName>
</protein>
<feature type="transmembrane region" description="Helical" evidence="1">
    <location>
        <begin position="127"/>
        <end position="146"/>
    </location>
</feature>
<dbReference type="PANTHER" id="PTHR47521:SF18">
    <property type="entry name" value="G PROTEIN-COUPLED RECEPTOR-RELATED"/>
    <property type="match status" value="1"/>
</dbReference>
<evidence type="ECO:0008006" key="4">
    <source>
        <dbReference type="Google" id="ProtNLM"/>
    </source>
</evidence>
<dbReference type="EnsemblMetazoa" id="PPA37775.1">
    <property type="protein sequence ID" value="PPA37775.1"/>
    <property type="gene ID" value="WBGene00276144"/>
</dbReference>
<name>A0A8R1YUV6_PRIPA</name>
<proteinExistence type="predicted"/>
<reference evidence="3" key="1">
    <citation type="journal article" date="2008" name="Nat. Genet.">
        <title>The Pristionchus pacificus genome provides a unique perspective on nematode lifestyle and parasitism.</title>
        <authorList>
            <person name="Dieterich C."/>
            <person name="Clifton S.W."/>
            <person name="Schuster L.N."/>
            <person name="Chinwalla A."/>
            <person name="Delehaunty K."/>
            <person name="Dinkelacker I."/>
            <person name="Fulton L."/>
            <person name="Fulton R."/>
            <person name="Godfrey J."/>
            <person name="Minx P."/>
            <person name="Mitreva M."/>
            <person name="Roeseler W."/>
            <person name="Tian H."/>
            <person name="Witte H."/>
            <person name="Yang S.P."/>
            <person name="Wilson R.K."/>
            <person name="Sommer R.J."/>
        </authorList>
    </citation>
    <scope>NUCLEOTIDE SEQUENCE [LARGE SCALE GENOMIC DNA]</scope>
    <source>
        <strain evidence="3">PS312</strain>
    </source>
</reference>
<evidence type="ECO:0000313" key="2">
    <source>
        <dbReference type="EnsemblMetazoa" id="PPA37775.1"/>
    </source>
</evidence>
<gene>
    <name evidence="2" type="primary">WBGene00276144</name>
</gene>
<keyword evidence="1" id="KW-0812">Transmembrane</keyword>
<feature type="transmembrane region" description="Helical" evidence="1">
    <location>
        <begin position="86"/>
        <end position="107"/>
    </location>
</feature>
<feature type="transmembrane region" description="Helical" evidence="1">
    <location>
        <begin position="12"/>
        <end position="33"/>
    </location>
</feature>
<evidence type="ECO:0000256" key="1">
    <source>
        <dbReference type="SAM" id="Phobius"/>
    </source>
</evidence>
<reference evidence="2" key="2">
    <citation type="submission" date="2022-06" db="UniProtKB">
        <authorList>
            <consortium name="EnsemblMetazoa"/>
        </authorList>
    </citation>
    <scope>IDENTIFICATION</scope>
    <source>
        <strain evidence="2">PS312</strain>
    </source>
</reference>
<keyword evidence="1" id="KW-0472">Membrane</keyword>
<dbReference type="PANTHER" id="PTHR47521">
    <property type="entry name" value="SERPENTINE RECEPTOR, CLASS E (EPSILON)-RELATED"/>
    <property type="match status" value="1"/>
</dbReference>
<dbReference type="InterPro" id="IPR052860">
    <property type="entry name" value="NRL-GPCR1"/>
</dbReference>
<accession>A0A8R1YUV6</accession>
<feature type="transmembrane region" description="Helical" evidence="1">
    <location>
        <begin position="256"/>
        <end position="277"/>
    </location>
</feature>
<keyword evidence="3" id="KW-1185">Reference proteome</keyword>
<feature type="transmembrane region" description="Helical" evidence="1">
    <location>
        <begin position="152"/>
        <end position="175"/>
    </location>
</feature>